<accession>A0ABW4I972</accession>
<dbReference type="PROSITE" id="PS51682">
    <property type="entry name" value="SAM_OMT_I"/>
    <property type="match status" value="1"/>
</dbReference>
<dbReference type="InterPro" id="IPR002935">
    <property type="entry name" value="SAM_O-MeTrfase"/>
</dbReference>
<keyword evidence="1 4" id="KW-0489">Methyltransferase</keyword>
<comment type="caution">
    <text evidence="4">The sequence shown here is derived from an EMBL/GenBank/DDBJ whole genome shotgun (WGS) entry which is preliminary data.</text>
</comment>
<dbReference type="RefSeq" id="WP_379661676.1">
    <property type="nucleotide sequence ID" value="NZ_JBHUDG010000004.1"/>
</dbReference>
<dbReference type="PANTHER" id="PTHR43167:SF1">
    <property type="entry name" value="PUTATIVE (AFU_ORTHOLOGUE AFUA_6G01830)-RELATED"/>
    <property type="match status" value="1"/>
</dbReference>
<dbReference type="Pfam" id="PF01596">
    <property type="entry name" value="Methyltransf_3"/>
    <property type="match status" value="1"/>
</dbReference>
<dbReference type="Gene3D" id="3.40.50.150">
    <property type="entry name" value="Vaccinia Virus protein VP39"/>
    <property type="match status" value="1"/>
</dbReference>
<dbReference type="InterPro" id="IPR029063">
    <property type="entry name" value="SAM-dependent_MTases_sf"/>
</dbReference>
<proteinExistence type="predicted"/>
<dbReference type="EC" id="2.1.1.-" evidence="4"/>
<dbReference type="EMBL" id="JBHUDG010000004">
    <property type="protein sequence ID" value="MFD1629296.1"/>
    <property type="molecule type" value="Genomic_DNA"/>
</dbReference>
<dbReference type="GO" id="GO:0032259">
    <property type="term" value="P:methylation"/>
    <property type="evidence" value="ECO:0007669"/>
    <property type="project" value="UniProtKB-KW"/>
</dbReference>
<dbReference type="GO" id="GO:0008168">
    <property type="term" value="F:methyltransferase activity"/>
    <property type="evidence" value="ECO:0007669"/>
    <property type="project" value="UniProtKB-KW"/>
</dbReference>
<keyword evidence="5" id="KW-1185">Reference proteome</keyword>
<dbReference type="SUPFAM" id="SSF53335">
    <property type="entry name" value="S-adenosyl-L-methionine-dependent methyltransferases"/>
    <property type="match status" value="1"/>
</dbReference>
<sequence>MEKHLKEQLEQFYAQGKEHDSKQTDRLKRWRNIEPESALLITLLIKTKCAQNVLEIGTSNGYSTIKIADALRSTGGQLTTIEIEKERVAEAQKNLEEYKLSDYVECLHADAFDFLQTNKRYFDFILLDAERKEYVRYWPFLKNLLSANRKCLMVVDNVVSHANEVADFVAEIEKDETFKIIKIPVGAGLLFVGLDY</sequence>
<evidence type="ECO:0000256" key="1">
    <source>
        <dbReference type="ARBA" id="ARBA00022603"/>
    </source>
</evidence>
<gene>
    <name evidence="4" type="ORF">ACFSAH_05360</name>
</gene>
<reference evidence="5" key="1">
    <citation type="journal article" date="2019" name="Int. J. Syst. Evol. Microbiol.">
        <title>The Global Catalogue of Microorganisms (GCM) 10K type strain sequencing project: providing services to taxonomists for standard genome sequencing and annotation.</title>
        <authorList>
            <consortium name="The Broad Institute Genomics Platform"/>
            <consortium name="The Broad Institute Genome Sequencing Center for Infectious Disease"/>
            <person name="Wu L."/>
            <person name="Ma J."/>
        </authorList>
    </citation>
    <scope>NUCLEOTIDE SEQUENCE [LARGE SCALE GENOMIC DNA]</scope>
    <source>
        <strain evidence="5">CCUG 53762</strain>
    </source>
</reference>
<organism evidence="4 5">
    <name type="scientific">Pseudopedobacter beijingensis</name>
    <dbReference type="NCBI Taxonomy" id="1207056"/>
    <lineage>
        <taxon>Bacteria</taxon>
        <taxon>Pseudomonadati</taxon>
        <taxon>Bacteroidota</taxon>
        <taxon>Sphingobacteriia</taxon>
        <taxon>Sphingobacteriales</taxon>
        <taxon>Sphingobacteriaceae</taxon>
        <taxon>Pseudopedobacter</taxon>
    </lineage>
</organism>
<dbReference type="PANTHER" id="PTHR43167">
    <property type="entry name" value="PUTATIVE (AFU_ORTHOLOGUE AFUA_6G01830)-RELATED"/>
    <property type="match status" value="1"/>
</dbReference>
<dbReference type="CDD" id="cd02440">
    <property type="entry name" value="AdoMet_MTases"/>
    <property type="match status" value="1"/>
</dbReference>
<keyword evidence="3" id="KW-0949">S-adenosyl-L-methionine</keyword>
<keyword evidence="2 4" id="KW-0808">Transferase</keyword>
<dbReference type="Proteomes" id="UP001597118">
    <property type="component" value="Unassembled WGS sequence"/>
</dbReference>
<evidence type="ECO:0000256" key="2">
    <source>
        <dbReference type="ARBA" id="ARBA00022679"/>
    </source>
</evidence>
<evidence type="ECO:0000313" key="4">
    <source>
        <dbReference type="EMBL" id="MFD1629296.1"/>
    </source>
</evidence>
<name>A0ABW4I972_9SPHI</name>
<protein>
    <submittedName>
        <fullName evidence="4">O-methyltransferase</fullName>
        <ecNumber evidence="4">2.1.1.-</ecNumber>
    </submittedName>
</protein>
<evidence type="ECO:0000256" key="3">
    <source>
        <dbReference type="ARBA" id="ARBA00022691"/>
    </source>
</evidence>
<evidence type="ECO:0000313" key="5">
    <source>
        <dbReference type="Proteomes" id="UP001597118"/>
    </source>
</evidence>